<name>A0A4U7JGZ1_9FIRM</name>
<gene>
    <name evidence="10" type="ORF">EHE19_013695</name>
</gene>
<organism evidence="10 11">
    <name type="scientific">Ruminiclostridium herbifermentans</name>
    <dbReference type="NCBI Taxonomy" id="2488810"/>
    <lineage>
        <taxon>Bacteria</taxon>
        <taxon>Bacillati</taxon>
        <taxon>Bacillota</taxon>
        <taxon>Clostridia</taxon>
        <taxon>Eubacteriales</taxon>
        <taxon>Oscillospiraceae</taxon>
        <taxon>Ruminiclostridium</taxon>
    </lineage>
</organism>
<evidence type="ECO:0000256" key="4">
    <source>
        <dbReference type="ARBA" id="ARBA00022553"/>
    </source>
</evidence>
<dbReference type="InterPro" id="IPR045851">
    <property type="entry name" value="AMP-bd_C_sf"/>
</dbReference>
<dbReference type="InterPro" id="IPR020806">
    <property type="entry name" value="PKS_PP-bd"/>
</dbReference>
<dbReference type="SMART" id="SM01294">
    <property type="entry name" value="PKS_PP_betabranch"/>
    <property type="match status" value="1"/>
</dbReference>
<accession>A0A4U7JGZ1</accession>
<dbReference type="InterPro" id="IPR014030">
    <property type="entry name" value="Ketoacyl_synth_N"/>
</dbReference>
<dbReference type="SUPFAM" id="SSF47336">
    <property type="entry name" value="ACP-like"/>
    <property type="match status" value="2"/>
</dbReference>
<dbReference type="PROSITE" id="PS52004">
    <property type="entry name" value="KS3_2"/>
    <property type="match status" value="1"/>
</dbReference>
<proteinExistence type="inferred from homology"/>
<dbReference type="FunFam" id="3.40.50.980:FF:000001">
    <property type="entry name" value="Non-ribosomal peptide synthetase"/>
    <property type="match status" value="1"/>
</dbReference>
<dbReference type="EMBL" id="CP061336">
    <property type="protein sequence ID" value="QNU65935.1"/>
    <property type="molecule type" value="Genomic_DNA"/>
</dbReference>
<dbReference type="InterPro" id="IPR000873">
    <property type="entry name" value="AMP-dep_synth/lig_dom"/>
</dbReference>
<keyword evidence="4" id="KW-0597">Phosphoprotein</keyword>
<dbReference type="Gene3D" id="3.40.50.980">
    <property type="match status" value="2"/>
</dbReference>
<dbReference type="SUPFAM" id="SSF53901">
    <property type="entry name" value="Thiolase-like"/>
    <property type="match status" value="1"/>
</dbReference>
<evidence type="ECO:0000256" key="1">
    <source>
        <dbReference type="ARBA" id="ARBA00001957"/>
    </source>
</evidence>
<dbReference type="Gene3D" id="3.40.47.10">
    <property type="match status" value="1"/>
</dbReference>
<dbReference type="SMART" id="SM00825">
    <property type="entry name" value="PKS_KS"/>
    <property type="match status" value="1"/>
</dbReference>
<dbReference type="PROSITE" id="PS00012">
    <property type="entry name" value="PHOSPHOPANTETHEINE"/>
    <property type="match status" value="1"/>
</dbReference>
<dbReference type="Pfam" id="PF00550">
    <property type="entry name" value="PP-binding"/>
    <property type="match status" value="2"/>
</dbReference>
<dbReference type="Pfam" id="PF00668">
    <property type="entry name" value="Condensation"/>
    <property type="match status" value="1"/>
</dbReference>
<dbReference type="CDD" id="cd00833">
    <property type="entry name" value="PKS"/>
    <property type="match status" value="1"/>
</dbReference>
<dbReference type="Gene3D" id="1.10.1240.100">
    <property type="match status" value="1"/>
</dbReference>
<dbReference type="InterPro" id="IPR023213">
    <property type="entry name" value="CAT-like_dom_sf"/>
</dbReference>
<dbReference type="FunFam" id="1.10.1200.10:FF:000005">
    <property type="entry name" value="Nonribosomal peptide synthetase 1"/>
    <property type="match status" value="1"/>
</dbReference>
<feature type="domain" description="Carrier" evidence="8">
    <location>
        <begin position="1776"/>
        <end position="1851"/>
    </location>
</feature>
<feature type="domain" description="Carrier" evidence="8">
    <location>
        <begin position="694"/>
        <end position="769"/>
    </location>
</feature>
<evidence type="ECO:0000256" key="2">
    <source>
        <dbReference type="ARBA" id="ARBA00006432"/>
    </source>
</evidence>
<protein>
    <submittedName>
        <fullName evidence="10">Amino acid adenylation domain-containing protein</fullName>
    </submittedName>
</protein>
<dbReference type="InterPro" id="IPR020845">
    <property type="entry name" value="AMP-binding_CS"/>
</dbReference>
<dbReference type="GO" id="GO:0006633">
    <property type="term" value="P:fatty acid biosynthetic process"/>
    <property type="evidence" value="ECO:0007669"/>
    <property type="project" value="InterPro"/>
</dbReference>
<dbReference type="InterPro" id="IPR001242">
    <property type="entry name" value="Condensation_dom"/>
</dbReference>
<comment type="cofactor">
    <cofactor evidence="1">
        <name>pantetheine 4'-phosphate</name>
        <dbReference type="ChEBI" id="CHEBI:47942"/>
    </cofactor>
</comment>
<dbReference type="CDD" id="cd19531">
    <property type="entry name" value="LCL_NRPS-like"/>
    <property type="match status" value="1"/>
</dbReference>
<keyword evidence="7" id="KW-0175">Coiled coil</keyword>
<evidence type="ECO:0000259" key="9">
    <source>
        <dbReference type="PROSITE" id="PS52004"/>
    </source>
</evidence>
<dbReference type="KEGG" id="rher:EHE19_013695"/>
<evidence type="ECO:0000256" key="5">
    <source>
        <dbReference type="ARBA" id="ARBA00022679"/>
    </source>
</evidence>
<dbReference type="InterPro" id="IPR016039">
    <property type="entry name" value="Thiolase-like"/>
</dbReference>
<dbReference type="GO" id="GO:0043041">
    <property type="term" value="P:amino acid activation for nonribosomal peptide biosynthetic process"/>
    <property type="evidence" value="ECO:0007669"/>
    <property type="project" value="TreeGrafter"/>
</dbReference>
<feature type="domain" description="Ketosynthase family 3 (KS3)" evidence="9">
    <location>
        <begin position="26"/>
        <end position="451"/>
    </location>
</feature>
<dbReference type="FunFam" id="3.30.300.30:FF:000010">
    <property type="entry name" value="Enterobactin synthetase component F"/>
    <property type="match status" value="1"/>
</dbReference>
<dbReference type="InterPro" id="IPR009081">
    <property type="entry name" value="PP-bd_ACP"/>
</dbReference>
<dbReference type="PANTHER" id="PTHR45527">
    <property type="entry name" value="NONRIBOSOMAL PEPTIDE SYNTHETASE"/>
    <property type="match status" value="1"/>
</dbReference>
<dbReference type="Proteomes" id="UP000306409">
    <property type="component" value="Chromosome"/>
</dbReference>
<dbReference type="InterPro" id="IPR018201">
    <property type="entry name" value="Ketoacyl_synth_AS"/>
</dbReference>
<dbReference type="PROSITE" id="PS00455">
    <property type="entry name" value="AMP_BINDING"/>
    <property type="match status" value="1"/>
</dbReference>
<dbReference type="Gene3D" id="2.30.38.10">
    <property type="entry name" value="Luciferase, Domain 3"/>
    <property type="match status" value="1"/>
</dbReference>
<dbReference type="PANTHER" id="PTHR45527:SF1">
    <property type="entry name" value="FATTY ACID SYNTHASE"/>
    <property type="match status" value="1"/>
</dbReference>
<dbReference type="Pfam" id="PF00109">
    <property type="entry name" value="ketoacyl-synt"/>
    <property type="match status" value="1"/>
</dbReference>
<dbReference type="PROSITE" id="PS50075">
    <property type="entry name" value="CARRIER"/>
    <property type="match status" value="2"/>
</dbReference>
<dbReference type="GO" id="GO:0044550">
    <property type="term" value="P:secondary metabolite biosynthetic process"/>
    <property type="evidence" value="ECO:0007669"/>
    <property type="project" value="TreeGrafter"/>
</dbReference>
<dbReference type="InterPro" id="IPR006162">
    <property type="entry name" value="Ppantetheine_attach_site"/>
</dbReference>
<keyword evidence="11" id="KW-1185">Reference proteome</keyword>
<dbReference type="OrthoDB" id="9778383at2"/>
<dbReference type="GO" id="GO:0017000">
    <property type="term" value="P:antibiotic biosynthetic process"/>
    <property type="evidence" value="ECO:0007669"/>
    <property type="project" value="UniProtKB-KW"/>
</dbReference>
<dbReference type="Gene3D" id="1.10.1200.10">
    <property type="entry name" value="ACP-like"/>
    <property type="match status" value="2"/>
</dbReference>
<dbReference type="InterPro" id="IPR025110">
    <property type="entry name" value="AMP-bd_C"/>
</dbReference>
<evidence type="ECO:0000259" key="8">
    <source>
        <dbReference type="PROSITE" id="PS50075"/>
    </source>
</evidence>
<reference evidence="10 11" key="1">
    <citation type="submission" date="2020-09" db="EMBL/GenBank/DDBJ databases">
        <title>Characterization and genome sequencing of Ruminiclostridium sp. nov. MA18.</title>
        <authorList>
            <person name="Rettenmaier R."/>
            <person name="Kowollik M.-L."/>
            <person name="Liebl W."/>
            <person name="Zverlov V."/>
        </authorList>
    </citation>
    <scope>NUCLEOTIDE SEQUENCE [LARGE SCALE GENOMIC DNA]</scope>
    <source>
        <strain evidence="10 11">MA18</strain>
    </source>
</reference>
<evidence type="ECO:0000256" key="6">
    <source>
        <dbReference type="ARBA" id="ARBA00023194"/>
    </source>
</evidence>
<dbReference type="NCBIfam" id="TIGR01733">
    <property type="entry name" value="AA-adenyl-dom"/>
    <property type="match status" value="1"/>
</dbReference>
<dbReference type="InterPro" id="IPR010071">
    <property type="entry name" value="AA_adenyl_dom"/>
</dbReference>
<dbReference type="SMART" id="SM00823">
    <property type="entry name" value="PKS_PP"/>
    <property type="match status" value="2"/>
</dbReference>
<feature type="coiled-coil region" evidence="7">
    <location>
        <begin position="2209"/>
        <end position="2243"/>
    </location>
</feature>
<dbReference type="Gene3D" id="3.30.559.10">
    <property type="entry name" value="Chloramphenicol acetyltransferase-like domain"/>
    <property type="match status" value="1"/>
</dbReference>
<dbReference type="SUPFAM" id="SSF56801">
    <property type="entry name" value="Acetyl-CoA synthetase-like"/>
    <property type="match status" value="1"/>
</dbReference>
<dbReference type="Pfam" id="PF00501">
    <property type="entry name" value="AMP-binding"/>
    <property type="match status" value="1"/>
</dbReference>
<evidence type="ECO:0000313" key="10">
    <source>
        <dbReference type="EMBL" id="QNU65935.1"/>
    </source>
</evidence>
<dbReference type="Pfam" id="PF22621">
    <property type="entry name" value="CurL-like_PKS_C"/>
    <property type="match status" value="1"/>
</dbReference>
<dbReference type="PROSITE" id="PS00606">
    <property type="entry name" value="KS3_1"/>
    <property type="match status" value="1"/>
</dbReference>
<keyword evidence="3" id="KW-0596">Phosphopantetheine</keyword>
<dbReference type="Pfam" id="PF13193">
    <property type="entry name" value="AMP-binding_C"/>
    <property type="match status" value="1"/>
</dbReference>
<dbReference type="GO" id="GO:0004315">
    <property type="term" value="F:3-oxoacyl-[acyl-carrier-protein] synthase activity"/>
    <property type="evidence" value="ECO:0007669"/>
    <property type="project" value="InterPro"/>
</dbReference>
<dbReference type="GO" id="GO:0005737">
    <property type="term" value="C:cytoplasm"/>
    <property type="evidence" value="ECO:0007669"/>
    <property type="project" value="TreeGrafter"/>
</dbReference>
<dbReference type="InterPro" id="IPR020841">
    <property type="entry name" value="PKS_Beta-ketoAc_synthase_dom"/>
</dbReference>
<dbReference type="Pfam" id="PF02801">
    <property type="entry name" value="Ketoacyl-synt_C"/>
    <property type="match status" value="1"/>
</dbReference>
<dbReference type="SUPFAM" id="SSF52777">
    <property type="entry name" value="CoA-dependent acyltransferases"/>
    <property type="match status" value="2"/>
</dbReference>
<comment type="similarity">
    <text evidence="2">Belongs to the ATP-dependent AMP-binding enzyme family.</text>
</comment>
<dbReference type="Gene3D" id="3.30.300.30">
    <property type="match status" value="1"/>
</dbReference>
<keyword evidence="5" id="KW-0808">Transferase</keyword>
<dbReference type="InterPro" id="IPR036736">
    <property type="entry name" value="ACP-like_sf"/>
</dbReference>
<evidence type="ECO:0000313" key="11">
    <source>
        <dbReference type="Proteomes" id="UP000306409"/>
    </source>
</evidence>
<evidence type="ECO:0000256" key="7">
    <source>
        <dbReference type="SAM" id="Coils"/>
    </source>
</evidence>
<dbReference type="GO" id="GO:0031177">
    <property type="term" value="F:phosphopantetheine binding"/>
    <property type="evidence" value="ECO:0007669"/>
    <property type="project" value="InterPro"/>
</dbReference>
<dbReference type="RefSeq" id="WP_137696681.1">
    <property type="nucleotide sequence ID" value="NZ_CP061336.1"/>
</dbReference>
<keyword evidence="6" id="KW-0045">Antibiotic biosynthesis</keyword>
<sequence length="2698" mass="308944">MDLDSLIFEQLGDTDNASDMIKEETTKDIAVIGIAARLPMAENIEMFWNNLIEGRDCVDYFPKSRQKDADVFAELVGINKQSKEYNVGAYFEDIDKFDYSFFRISPKEASLMSPEQRIFLETVWKAVEDAGYGNGKLKGSCTGVYFGYSADALFDYKRLIEKVNPELLIDALPGNLSSIIPSRISYLLDLKGPSICVDTACSSSLVAVHMACKALRSKECDVAIAGSVKINILPVKSSKKLGIESSDGRARTFDDSADGTGMGEGVAAVILKPLHRALRDGDNIYAVIKGTVANQDGNCIGITAPNAQAQRDVIIAALEDAGIDAETVSYIEAHGTGTELGDPIEIDGITKAFRKYTDKKQFCAIGSVKTNIGHLDCASGIIGLIKSVLSLKYKKLPPSLHFERPNRKIDFEESPVYVNNKLSDWNNDFPRRCGVSAFGLSGTNCHIILEEAPQNDSYEKTEEIGSNILTLSAKNENSLKQLVIKYNEFIKENTAINLSDMCYSANTGRWHYNIRLAIVFDNKEELTAALNKLINEGLKTYAENGIYFSEKATEQKSEHLAFDEVAAASTIEALNNTSIMDRSVLNNLCKEYVSGNEIDFSLIYKNITVNRIRLPEYPFERKRCWINVPENSSIADTDTIIQAMKRDSKLMEQIKKLIDSQKGEREEIFTEYTKENAEGFADEKSFKLLGKEDGIYSDTEILMGNIWCKALGYDEIDINDDFYELGGDSIIAIQIANEYKKITGFKIDVENIMEHYTISSLAAFVDSNDNKSHETQLPSIVRVEERDYYPLSSAQKRMYVINKFEGIGNSYNMPMAISIEGSLNIGRLKCAVKEIVNRHDAFRMSFHIRDNTPVMIVDKEVDFEIDELECSDPDQLPSLLKSFVKPFDLQKAPLFRSKIIKINDMKHVLFVDMHHIVTDGMSSVIFDKELVQLYLGKELKEPDVQYADYAVWQNMQLNSDNMKKQEEYWLKKFEGEIPVLELPTDFQRPSIQSFEGDRVIFEADNDLSERILKLAEKTGTTLYMVLMSVYKILLSKYTGQDEIIVASPITDRKMEELQNVIGMFVNTVVLWSNPSSEKTFVQYLQEVKQIALEAFANSDYPFEDLINKINIKRDMSRTPLFDTMLTLQNTEKLKLEAEGLKFGQIGFENNISKFDLNLNISVQDFEDGKKVENSKKIIFDMEYCTKLFRRETVERLVKHFINIFDIVTKNPDIFIKDINMMSENEQKLLISTFNNTSFEYPKNTVIHKLLEENAIKNPDGIAVEIGEKKISYYELNRRADCIAKILREKGINKEDIVAISTHRSLELIIGIMGILKSGAAYLPMDPINPDGRIEYMIKDSGAKMILTLSEYLDRLEKLQIGIDIINLEEQELYIDNSEKLDVSVDPSNAAYVIYTSGSTGKPKGVIVEHHSLMNFLFCINNTFDTIICSKDKGLSLTSISFDVSVCELFLPLAFGATLVLFDELMVSDIRSLCRTLIEKEITFAYIPPTILWEVSQQLMKNKDSVKLNKMLVGVEGIKDYVLEEFIKLNPEISIINGYGPTEDTICATFYKYKSHHPVGKNVPIGKPLANTRIYILDKDNNIVPTGVIGELCISGDGLARGYLNSPEMTAEKFVLNPFYSNNECHMDSNNDQHLNGQCTSEIYKRMYRTGDLAKWLPDGNIEFSGRKDYQVKIRGYRIELGEIESCLLKHEQVKDVVVTVREDNNGLKSLTAYIVSDSQPDISELKKHLSRELPDYMVPSFFVMLDSIPMTANGKVDRNALPEPDRTVGTGTQYIAPANITEEKLVSLWQDILALDKVGVNDRFFDLGGDSIKAIQVVSFVNQEFNMDLPASKLYSNPTVREIAEFIDEYTENVSITEKTEESEQDKIVDISDEMQQLDIQIDETSDVDTKNKSLVCGKRDGYPVSMEHEIILQREFTTYLHRSLPLCAILPYEKYKPWFYSSFIQIFGFIDRSGGLFIDFMEPCRCPIEVMHVVNLAYHLLKHHRENIIDFIVDKINLGYCLTIFVDEYYLPNKWAYKKQHFVHSSMIYGYDNEKKQLKAIGFDQNMIFQRIVFDYDEFQEAYESGKIHYKETAPWCELSAISLIRQNNFDEEFPFSNAYFLSEIRDYLLSKGDYRRLYAFMYSDHHAVFGMKVYDAAIQNLKNLFIGKATIDYRAMHFIWEHKKGIYDRIAYVISRNNLTGEITRLHKEYLKVVELSNNLRLKSLELENSNIRTEGLSENLKNLIENILQLVEELKNADFDILSRIYKQLVLDLNIEEEMQINKALDICVNEAYVYSKQVIESSEGLLLNESSELNAKDQLTDNSLQVQKKNMEIEYMSHIGTNNSNISLFNKSTEYPQMLELKVEMQTDITTYLHRSLPLCVVLAYDKYLPWYYSRFIQVFSYTDDNGVSEINYLEPRDCSSEIMEMVCLGYHLLDKVDNIIDFIIEKINMGFYLIISVDEYYLSNKWAYNKTHFVHSSLIYGYDNETEELKAIGFNKDMFFTMMTFEYAQFLEAYNNGKIHYKESSPWCDTSAIQIVRPNSFEAEYPFSNERFMRELSSYIFSVGDGDRLYTFEYSSSRVVYGIKVYDVLLKDLESLLQGKNVIDYRGIHLLAEHKKGIYKRLEYIISKNKLTGDIIRLKESYLEVVSLANSIRLVCLEFSYKNLDITNNKNSILDFIEMVKKLKATEYDILLQIYRQLELDLKRENVKIEYEL</sequence>
<dbReference type="Gene3D" id="3.30.559.30">
    <property type="entry name" value="Nonribosomal peptide synthetase, condensation domain"/>
    <property type="match status" value="1"/>
</dbReference>
<dbReference type="InterPro" id="IPR014031">
    <property type="entry name" value="Ketoacyl_synth_C"/>
</dbReference>
<dbReference type="FunFam" id="2.30.38.10:FF:000001">
    <property type="entry name" value="Non-ribosomal peptide synthetase PvdI"/>
    <property type="match status" value="1"/>
</dbReference>
<evidence type="ECO:0000256" key="3">
    <source>
        <dbReference type="ARBA" id="ARBA00022450"/>
    </source>
</evidence>